<evidence type="ECO:0000313" key="3">
    <source>
        <dbReference type="Proteomes" id="UP001153076"/>
    </source>
</evidence>
<gene>
    <name evidence="2" type="ORF">Cgig2_001079</name>
</gene>
<name>A0A9Q1K7G7_9CARY</name>
<protein>
    <recommendedName>
        <fullName evidence="4">Aminotransferase-like plant mobile domain-containing protein</fullName>
    </recommendedName>
</protein>
<comment type="caution">
    <text evidence="2">The sequence shown here is derived from an EMBL/GenBank/DDBJ whole genome shotgun (WGS) entry which is preliminary data.</text>
</comment>
<dbReference type="Proteomes" id="UP001153076">
    <property type="component" value="Unassembled WGS sequence"/>
</dbReference>
<dbReference type="PANTHER" id="PTHR36607:SF20">
    <property type="entry name" value="AMINOTRANSFERASE-LIKE PLANT MOBILE DOMAIN-CONTAINING PROTEIN"/>
    <property type="match status" value="1"/>
</dbReference>
<dbReference type="EMBL" id="JAKOGI010000283">
    <property type="protein sequence ID" value="KAJ8437732.1"/>
    <property type="molecule type" value="Genomic_DNA"/>
</dbReference>
<keyword evidence="3" id="KW-1185">Reference proteome</keyword>
<organism evidence="2 3">
    <name type="scientific">Carnegiea gigantea</name>
    <dbReference type="NCBI Taxonomy" id="171969"/>
    <lineage>
        <taxon>Eukaryota</taxon>
        <taxon>Viridiplantae</taxon>
        <taxon>Streptophyta</taxon>
        <taxon>Embryophyta</taxon>
        <taxon>Tracheophyta</taxon>
        <taxon>Spermatophyta</taxon>
        <taxon>Magnoliopsida</taxon>
        <taxon>eudicotyledons</taxon>
        <taxon>Gunneridae</taxon>
        <taxon>Pentapetalae</taxon>
        <taxon>Caryophyllales</taxon>
        <taxon>Cactineae</taxon>
        <taxon>Cactaceae</taxon>
        <taxon>Cactoideae</taxon>
        <taxon>Echinocereeae</taxon>
        <taxon>Carnegiea</taxon>
    </lineage>
</organism>
<accession>A0A9Q1K7G7</accession>
<feature type="coiled-coil region" evidence="1">
    <location>
        <begin position="262"/>
        <end position="292"/>
    </location>
</feature>
<dbReference type="PANTHER" id="PTHR36607">
    <property type="entry name" value="1,2-DIHYDROXY-3-KETO-5-METHYLTHIOPENTENE DIOXYGENASE 4"/>
    <property type="match status" value="1"/>
</dbReference>
<sequence length="295" mass="33766">MTALMASGQGIFLAPTVLGYIYHGLGEAACHPDHLGKANTIFPSHYIIYWLTELFSSLYRHHLNGDYPDDIPSLVYYASMLSSKLSLPHARHIFRDGRYLSLKASSHHEDSHNGRDVTDMGLPNEDFKFLWSIWSSVLPIRVGAELLLEPYYPSRFACQFGFDQGVPSNRLSFSRSLRHQQSIMDLAQASAELQRRYTRAKFYVPPSYYEGICWLSSKMEEIFGVDEIAAKIEELVDVDRVKALSDQDLTCSFKNAYIVGQLNNLSSEASKLKVKEREILREEERIRKMREDLSI</sequence>
<dbReference type="AlphaFoldDB" id="A0A9Q1K7G7"/>
<evidence type="ECO:0008006" key="4">
    <source>
        <dbReference type="Google" id="ProtNLM"/>
    </source>
</evidence>
<reference evidence="2" key="1">
    <citation type="submission" date="2022-04" db="EMBL/GenBank/DDBJ databases">
        <title>Carnegiea gigantea Genome sequencing and assembly v2.</title>
        <authorList>
            <person name="Copetti D."/>
            <person name="Sanderson M.J."/>
            <person name="Burquez A."/>
            <person name="Wojciechowski M.F."/>
        </authorList>
    </citation>
    <scope>NUCLEOTIDE SEQUENCE</scope>
    <source>
        <strain evidence="2">SGP5-SGP5p</strain>
        <tissue evidence="2">Aerial part</tissue>
    </source>
</reference>
<keyword evidence="1" id="KW-0175">Coiled coil</keyword>
<evidence type="ECO:0000313" key="2">
    <source>
        <dbReference type="EMBL" id="KAJ8437732.1"/>
    </source>
</evidence>
<proteinExistence type="predicted"/>
<evidence type="ECO:0000256" key="1">
    <source>
        <dbReference type="SAM" id="Coils"/>
    </source>
</evidence>